<dbReference type="Gene3D" id="1.10.8.60">
    <property type="match status" value="1"/>
</dbReference>
<evidence type="ECO:0000259" key="9">
    <source>
        <dbReference type="Pfam" id="PF00004"/>
    </source>
</evidence>
<dbReference type="GO" id="GO:0005212">
    <property type="term" value="F:structural constituent of eye lens"/>
    <property type="evidence" value="ECO:0007669"/>
    <property type="project" value="UniProtKB-KW"/>
</dbReference>
<keyword evidence="3 7" id="KW-0560">Oxidoreductase</keyword>
<keyword evidence="2" id="KW-0273">Eye lens protein</keyword>
<dbReference type="Gene3D" id="3.40.50.300">
    <property type="entry name" value="P-loop containing nucleotide triphosphate hydrolases"/>
    <property type="match status" value="1"/>
</dbReference>
<dbReference type="InterPro" id="IPR016161">
    <property type="entry name" value="Ald_DH/histidinol_DH"/>
</dbReference>
<dbReference type="PANTHER" id="PTHR11699">
    <property type="entry name" value="ALDEHYDE DEHYDROGENASE-RELATED"/>
    <property type="match status" value="1"/>
</dbReference>
<evidence type="ECO:0000313" key="11">
    <source>
        <dbReference type="EMBL" id="KAK0070439.1"/>
    </source>
</evidence>
<dbReference type="InterPro" id="IPR015590">
    <property type="entry name" value="Aldehyde_DH_dom"/>
</dbReference>
<accession>A0AAD8CCQ3</accession>
<reference evidence="11" key="2">
    <citation type="submission" date="2023-04" db="EMBL/GenBank/DDBJ databases">
        <authorList>
            <person name="Bu L."/>
            <person name="Lu L."/>
            <person name="Laidemitt M.R."/>
            <person name="Zhang S.M."/>
            <person name="Mutuku M."/>
            <person name="Mkoji G."/>
            <person name="Steinauer M."/>
            <person name="Loker E.S."/>
        </authorList>
    </citation>
    <scope>NUCLEOTIDE SEQUENCE</scope>
    <source>
        <strain evidence="11">KasaAsao</strain>
        <tissue evidence="11">Whole Snail</tissue>
    </source>
</reference>
<organism evidence="11 12">
    <name type="scientific">Biomphalaria pfeifferi</name>
    <name type="common">Bloodfluke planorb</name>
    <name type="synonym">Freshwater snail</name>
    <dbReference type="NCBI Taxonomy" id="112525"/>
    <lineage>
        <taxon>Eukaryota</taxon>
        <taxon>Metazoa</taxon>
        <taxon>Spiralia</taxon>
        <taxon>Lophotrochozoa</taxon>
        <taxon>Mollusca</taxon>
        <taxon>Gastropoda</taxon>
        <taxon>Heterobranchia</taxon>
        <taxon>Euthyneura</taxon>
        <taxon>Panpulmonata</taxon>
        <taxon>Hygrophila</taxon>
        <taxon>Lymnaeoidea</taxon>
        <taxon>Planorbidae</taxon>
        <taxon>Biomphalaria</taxon>
    </lineage>
</organism>
<feature type="region of interest" description="Disordered" evidence="8">
    <location>
        <begin position="370"/>
        <end position="407"/>
    </location>
</feature>
<dbReference type="InterPro" id="IPR029510">
    <property type="entry name" value="Ald_DH_CS_GLU"/>
</dbReference>
<dbReference type="Proteomes" id="UP001233172">
    <property type="component" value="Unassembled WGS sequence"/>
</dbReference>
<dbReference type="FunFam" id="3.40.309.10:FF:000001">
    <property type="entry name" value="Mitochondrial aldehyde dehydrogenase 2"/>
    <property type="match status" value="1"/>
</dbReference>
<dbReference type="EMBL" id="JASAOG010000001">
    <property type="protein sequence ID" value="KAK0070439.1"/>
    <property type="molecule type" value="Genomic_DNA"/>
</dbReference>
<evidence type="ECO:0000256" key="8">
    <source>
        <dbReference type="SAM" id="MobiDB-lite"/>
    </source>
</evidence>
<evidence type="ECO:0000259" key="10">
    <source>
        <dbReference type="Pfam" id="PF00171"/>
    </source>
</evidence>
<feature type="compositionally biased region" description="Basic and acidic residues" evidence="8">
    <location>
        <begin position="370"/>
        <end position="388"/>
    </location>
</feature>
<comment type="function">
    <text evidence="4">Omega-crystallins are structural components of squids and octopi eye lens. Contains relatively little if any DHAL activity.</text>
</comment>
<dbReference type="Pfam" id="PF00004">
    <property type="entry name" value="AAA"/>
    <property type="match status" value="1"/>
</dbReference>
<evidence type="ECO:0000256" key="2">
    <source>
        <dbReference type="ARBA" id="ARBA00022613"/>
    </source>
</evidence>
<dbReference type="Gene3D" id="3.40.309.10">
    <property type="entry name" value="Aldehyde Dehydrogenase, Chain A, domain 2"/>
    <property type="match status" value="1"/>
</dbReference>
<dbReference type="InterPro" id="IPR003959">
    <property type="entry name" value="ATPase_AAA_core"/>
</dbReference>
<gene>
    <name evidence="11" type="ORF">Bpfe_000422</name>
</gene>
<dbReference type="SUPFAM" id="SSF53720">
    <property type="entry name" value="ALDH-like"/>
    <property type="match status" value="1"/>
</dbReference>
<dbReference type="GO" id="GO:0016887">
    <property type="term" value="F:ATP hydrolysis activity"/>
    <property type="evidence" value="ECO:0007669"/>
    <property type="project" value="InterPro"/>
</dbReference>
<dbReference type="Pfam" id="PF00171">
    <property type="entry name" value="Aldedh"/>
    <property type="match status" value="1"/>
</dbReference>
<comment type="caution">
    <text evidence="11">The sequence shown here is derived from an EMBL/GenBank/DDBJ whole genome shotgun (WGS) entry which is preliminary data.</text>
</comment>
<feature type="region of interest" description="Disordered" evidence="8">
    <location>
        <begin position="489"/>
        <end position="511"/>
    </location>
</feature>
<protein>
    <recommendedName>
        <fullName evidence="5">Omega-crystallin</fullName>
    </recommendedName>
</protein>
<dbReference type="InterPro" id="IPR016163">
    <property type="entry name" value="Ald_DH_C"/>
</dbReference>
<evidence type="ECO:0000256" key="4">
    <source>
        <dbReference type="ARBA" id="ARBA00053286"/>
    </source>
</evidence>
<name>A0AAD8CCQ3_BIOPF</name>
<dbReference type="Gene3D" id="3.40.605.10">
    <property type="entry name" value="Aldehyde Dehydrogenase, Chain A, domain 1"/>
    <property type="match status" value="1"/>
</dbReference>
<proteinExistence type="inferred from homology"/>
<evidence type="ECO:0000256" key="6">
    <source>
        <dbReference type="PROSITE-ProRule" id="PRU10007"/>
    </source>
</evidence>
<keyword evidence="12" id="KW-1185">Reference proteome</keyword>
<evidence type="ECO:0000256" key="3">
    <source>
        <dbReference type="ARBA" id="ARBA00023002"/>
    </source>
</evidence>
<evidence type="ECO:0000256" key="7">
    <source>
        <dbReference type="RuleBase" id="RU003345"/>
    </source>
</evidence>
<dbReference type="InterPro" id="IPR027417">
    <property type="entry name" value="P-loop_NTPase"/>
</dbReference>
<evidence type="ECO:0000256" key="5">
    <source>
        <dbReference type="ARBA" id="ARBA00068070"/>
    </source>
</evidence>
<evidence type="ECO:0000313" key="12">
    <source>
        <dbReference type="Proteomes" id="UP001233172"/>
    </source>
</evidence>
<dbReference type="PROSITE" id="PS00687">
    <property type="entry name" value="ALDEHYDE_DEHYDR_GLU"/>
    <property type="match status" value="1"/>
</dbReference>
<reference evidence="11" key="1">
    <citation type="journal article" date="2023" name="PLoS Negl. Trop. Dis.">
        <title>A genome sequence for Biomphalaria pfeifferi, the major vector snail for the human-infecting parasite Schistosoma mansoni.</title>
        <authorList>
            <person name="Bu L."/>
            <person name="Lu L."/>
            <person name="Laidemitt M.R."/>
            <person name="Zhang S.M."/>
            <person name="Mutuku M."/>
            <person name="Mkoji G."/>
            <person name="Steinauer M."/>
            <person name="Loker E.S."/>
        </authorList>
    </citation>
    <scope>NUCLEOTIDE SEQUENCE</scope>
    <source>
        <strain evidence="11">KasaAsao</strain>
    </source>
</reference>
<dbReference type="FunFam" id="3.40.605.10:FF:000050">
    <property type="entry name" value="Aldehyde dehydrogenase, mitochondrial"/>
    <property type="match status" value="1"/>
</dbReference>
<dbReference type="SUPFAM" id="SSF52540">
    <property type="entry name" value="P-loop containing nucleoside triphosphate hydrolases"/>
    <property type="match status" value="1"/>
</dbReference>
<evidence type="ECO:0000256" key="1">
    <source>
        <dbReference type="ARBA" id="ARBA00009986"/>
    </source>
</evidence>
<dbReference type="InterPro" id="IPR016162">
    <property type="entry name" value="Ald_DH_N"/>
</dbReference>
<sequence>MAPKKSKKKGKKKNKSSVKSSDGFFWNINPPIPINAYSNRKWHEVQLDINRMILEENALFFNKKGKPKEPKPIKNRDKAFQFCAIKYLKYVLIARRLEECYTYMIHPQKRLLVKTCLSGIFTRILELKDLMIGLDDREFQFFDDVLQDLNLTPEDVVLPIPKYFHDDRYEVYKNREHILLTILQKLETNERTDRLSAVTMTREQAVLLIQRHQRAYMGRIRFYQTACKLSQMRNNYELIRKAADHWACYVYKNKSKRLREEEQQFLGMLSKPTGSMQAILKDQQEHIARNKKKVEDNINSYEYDKIMLEDDILTREGPSMAENLKYNIIQWLLEIKNLVGVFPDLPDEEMGGSSFLFSSKTVRQVEEDIREMFDDNKSKKPAKKESKKKEKKQKETKKPKKGEEEEFEWTIPQSQVMPLLTEEKEEYMKYWFYKDDSKNIHQKHDAQILKEAIRLKIAEQIRLEVDKLMRFELENMKIAIEKAPLVKKKSKKKDKKKKGGKKKKGQKEKDLTKARTMEDLYQELVLNEIIKKPDPIHLSEFLGAFCYSGTNTQESNLNPLPSLADVKRLVTEFAILPLGSEDIHQLAPLNRSLLLAGVRGTGKKMLVNIICHEAGANLFDLTPTNLMGKYDSKAGMKMLMHLIMKVGKALEPSVFLIDQCEKMFLKKKDKTDPAKPTKWVKILNKTIKKIKNGDRMLLIGTTKRPNLAKQKPLAKFFKKTIIVPLPDYGSRYQIWQHFIGELAGLSHYEVDNMDFSSLTKVTTGFTVNAIKETCQDVLTKERIDAMRNKRSVLKPIEFVYKIACFEPIYREEHDDFLDWYNKTPLAKKRLDRLMPKLTAFIKLETIERVKMANFKPIRNPEIKYTQLFINNEFVNSISGKTFPVFNPATGQKIADIQEADKEDVDKAVKAAADAFALGSKYRTLDASVRGQLLNKVADLIERDINYIASLETLDNGKAFSLRGSIGDVYFSVNVFRYYAGWADKICGKTLPADGKYFAYTRHEPVGICGQIIPWNYPLVMAAWKIAPAVAAGNVVVLKPAEQTPLTALYLASLIKEAGFPPGVVNIVPGYGPTAGAAISNHPDINKVAFTGSTEIGQIILQAAGSSNIKRTTLELGGKSPCVIFDDVDVDEAVKEAQEACMTNMGQCCVAGTRTFVHESIYDEFVSKSKELAKARTIGDPFEPTTVNGPQIDAEQLNKILDLIESGKKEGATVEFGGERHGDQGFYVTPTVFSNVTDEMRIAKEEIFGPVQQILKFKDMDEVIRRCNNTTYGLGAAVFTKDINKALTLAHSVQAGTVWINSYNHVAPQVPFGGFKKSGLGRELGDYGLQNYVEVKSVFVKVTEKNS</sequence>
<dbReference type="GO" id="GO:0005524">
    <property type="term" value="F:ATP binding"/>
    <property type="evidence" value="ECO:0007669"/>
    <property type="project" value="InterPro"/>
</dbReference>
<feature type="domain" description="Aldehyde dehydrogenase" evidence="10">
    <location>
        <begin position="874"/>
        <end position="1337"/>
    </location>
</feature>
<dbReference type="GO" id="GO:0016620">
    <property type="term" value="F:oxidoreductase activity, acting on the aldehyde or oxo group of donors, NAD or NADP as acceptor"/>
    <property type="evidence" value="ECO:0007669"/>
    <property type="project" value="InterPro"/>
</dbReference>
<comment type="similarity">
    <text evidence="1 7">Belongs to the aldehyde dehydrogenase family.</text>
</comment>
<feature type="active site" evidence="6">
    <location>
        <position position="1114"/>
    </location>
</feature>
<feature type="compositionally biased region" description="Basic residues" evidence="8">
    <location>
        <begin position="389"/>
        <end position="400"/>
    </location>
</feature>
<feature type="domain" description="ATPase AAA-type core" evidence="9">
    <location>
        <begin position="593"/>
        <end position="713"/>
    </location>
</feature>
<dbReference type="CDD" id="cd07141">
    <property type="entry name" value="ALDH_F1AB_F2_RALDH1"/>
    <property type="match status" value="1"/>
</dbReference>
<feature type="compositionally biased region" description="Basic residues" evidence="8">
    <location>
        <begin position="489"/>
        <end position="506"/>
    </location>
</feature>